<keyword evidence="10" id="KW-0812">Transmembrane</keyword>
<dbReference type="InterPro" id="IPR036890">
    <property type="entry name" value="HATPase_C_sf"/>
</dbReference>
<dbReference type="AlphaFoldDB" id="A0A9W6HR31"/>
<dbReference type="SUPFAM" id="SSF55874">
    <property type="entry name" value="ATPase domain of HSP90 chaperone/DNA topoisomerase II/histidine kinase"/>
    <property type="match status" value="1"/>
</dbReference>
<dbReference type="GO" id="GO:0005524">
    <property type="term" value="F:ATP binding"/>
    <property type="evidence" value="ECO:0007669"/>
    <property type="project" value="UniProtKB-KW"/>
</dbReference>
<evidence type="ECO:0000256" key="2">
    <source>
        <dbReference type="ARBA" id="ARBA00012438"/>
    </source>
</evidence>
<keyword evidence="7" id="KW-0067">ATP-binding</keyword>
<keyword evidence="3" id="KW-0597">Phosphoprotein</keyword>
<feature type="transmembrane region" description="Helical" evidence="10">
    <location>
        <begin position="49"/>
        <end position="67"/>
    </location>
</feature>
<dbReference type="InterPro" id="IPR050482">
    <property type="entry name" value="Sensor_HK_TwoCompSys"/>
</dbReference>
<evidence type="ECO:0000256" key="3">
    <source>
        <dbReference type="ARBA" id="ARBA00022553"/>
    </source>
</evidence>
<evidence type="ECO:0000256" key="9">
    <source>
        <dbReference type="SAM" id="Coils"/>
    </source>
</evidence>
<keyword evidence="5" id="KW-0547">Nucleotide-binding</keyword>
<dbReference type="PANTHER" id="PTHR24421">
    <property type="entry name" value="NITRATE/NITRITE SENSOR PROTEIN NARX-RELATED"/>
    <property type="match status" value="1"/>
</dbReference>
<dbReference type="EC" id="2.7.13.3" evidence="2"/>
<evidence type="ECO:0000256" key="10">
    <source>
        <dbReference type="SAM" id="Phobius"/>
    </source>
</evidence>
<dbReference type="CDD" id="cd16917">
    <property type="entry name" value="HATPase_UhpB-NarQ-NarX-like"/>
    <property type="match status" value="1"/>
</dbReference>
<reference evidence="12" key="1">
    <citation type="journal article" date="2014" name="Int. J. Syst. Evol. Microbiol.">
        <title>Complete genome sequence of Corynebacterium casei LMG S-19264T (=DSM 44701T), isolated from a smear-ripened cheese.</title>
        <authorList>
            <consortium name="US DOE Joint Genome Institute (JGI-PGF)"/>
            <person name="Walter F."/>
            <person name="Albersmeier A."/>
            <person name="Kalinowski J."/>
            <person name="Ruckert C."/>
        </authorList>
    </citation>
    <scope>NUCLEOTIDE SEQUENCE</scope>
    <source>
        <strain evidence="12">VKM Ac-1958</strain>
    </source>
</reference>
<dbReference type="Proteomes" id="UP001142325">
    <property type="component" value="Unassembled WGS sequence"/>
</dbReference>
<dbReference type="GO" id="GO:0000155">
    <property type="term" value="F:phosphorelay sensor kinase activity"/>
    <property type="evidence" value="ECO:0007669"/>
    <property type="project" value="InterPro"/>
</dbReference>
<organism evidence="12 13">
    <name type="scientific">Microbacterium keratanolyticum</name>
    <dbReference type="NCBI Taxonomy" id="67574"/>
    <lineage>
        <taxon>Bacteria</taxon>
        <taxon>Bacillati</taxon>
        <taxon>Actinomycetota</taxon>
        <taxon>Actinomycetes</taxon>
        <taxon>Micrococcales</taxon>
        <taxon>Microbacteriaceae</taxon>
        <taxon>Microbacterium</taxon>
    </lineage>
</organism>
<dbReference type="InterPro" id="IPR011712">
    <property type="entry name" value="Sig_transdc_His_kin_sub3_dim/P"/>
</dbReference>
<feature type="transmembrane region" description="Helical" evidence="10">
    <location>
        <begin position="119"/>
        <end position="137"/>
    </location>
</feature>
<feature type="coiled-coil region" evidence="9">
    <location>
        <begin position="170"/>
        <end position="204"/>
    </location>
</feature>
<keyword evidence="10" id="KW-0472">Membrane</keyword>
<dbReference type="GO" id="GO:0016020">
    <property type="term" value="C:membrane"/>
    <property type="evidence" value="ECO:0007669"/>
    <property type="project" value="InterPro"/>
</dbReference>
<feature type="transmembrane region" description="Helical" evidence="10">
    <location>
        <begin position="21"/>
        <end position="43"/>
    </location>
</feature>
<evidence type="ECO:0000256" key="5">
    <source>
        <dbReference type="ARBA" id="ARBA00022741"/>
    </source>
</evidence>
<evidence type="ECO:0000256" key="7">
    <source>
        <dbReference type="ARBA" id="ARBA00022840"/>
    </source>
</evidence>
<comment type="catalytic activity">
    <reaction evidence="1">
        <text>ATP + protein L-histidine = ADP + protein N-phospho-L-histidine.</text>
        <dbReference type="EC" id="2.7.13.3"/>
    </reaction>
</comment>
<gene>
    <name evidence="12" type="ORF">GCM10017596_05570</name>
</gene>
<dbReference type="GO" id="GO:0046983">
    <property type="term" value="F:protein dimerization activity"/>
    <property type="evidence" value="ECO:0007669"/>
    <property type="project" value="InterPro"/>
</dbReference>
<name>A0A9W6HR31_9MICO</name>
<keyword evidence="9" id="KW-0175">Coiled coil</keyword>
<accession>A0A9W6HR31</accession>
<evidence type="ECO:0000313" key="13">
    <source>
        <dbReference type="Proteomes" id="UP001142325"/>
    </source>
</evidence>
<feature type="transmembrane region" description="Helical" evidence="10">
    <location>
        <begin position="74"/>
        <end position="99"/>
    </location>
</feature>
<evidence type="ECO:0000256" key="1">
    <source>
        <dbReference type="ARBA" id="ARBA00000085"/>
    </source>
</evidence>
<feature type="domain" description="Signal transduction histidine kinase subgroup 3 dimerisation and phosphoacceptor" evidence="11">
    <location>
        <begin position="198"/>
        <end position="262"/>
    </location>
</feature>
<keyword evidence="8" id="KW-0902">Two-component regulatory system</keyword>
<evidence type="ECO:0000256" key="4">
    <source>
        <dbReference type="ARBA" id="ARBA00022679"/>
    </source>
</evidence>
<dbReference type="Pfam" id="PF07730">
    <property type="entry name" value="HisKA_3"/>
    <property type="match status" value="1"/>
</dbReference>
<sequence>MSQAGSWIREAYQRHRLVLDALGVVLFSVLIAALGVGGSWRFMPLAIEGLSSWATLLTVLPAAVFMLTKRRAPLFSLIGASVVFTVDLLTVGGIGPLLVLLDVLWFMAFQASPAVRRRLLWAIVIAVIVIFAGALLMARMPFPVALLTAAQFGAIFGTDYWWAVAMAQANELAELHRQRADAAAEAAERDREEAIREERETMAKELHDVVAGHVLAMAIRAEAALSTAPAQERDRAALQAVRDAGLDAHRALRSMITVLRHGEGDPLSTPRLADLDAIIDDARRSGLQVTAVLEAVTPLSSAAEQTVVRTIREALVNCARHASGAEVDVLLATEDEAVRVRVISRGGTSFTVPGYSGSGWGLSMLKERVGMLGGTLHAGPIARGWSVDAVLPREVAA</sequence>
<keyword evidence="13" id="KW-1185">Reference proteome</keyword>
<evidence type="ECO:0000256" key="8">
    <source>
        <dbReference type="ARBA" id="ARBA00023012"/>
    </source>
</evidence>
<dbReference type="RefSeq" id="WP_204938523.1">
    <property type="nucleotide sequence ID" value="NZ_BAAAUM010000001.1"/>
</dbReference>
<proteinExistence type="predicted"/>
<keyword evidence="6 12" id="KW-0418">Kinase</keyword>
<comment type="caution">
    <text evidence="12">The sequence shown here is derived from an EMBL/GenBank/DDBJ whole genome shotgun (WGS) entry which is preliminary data.</text>
</comment>
<keyword evidence="10" id="KW-1133">Transmembrane helix</keyword>
<dbReference type="Gene3D" id="1.20.5.1930">
    <property type="match status" value="1"/>
</dbReference>
<keyword evidence="4" id="KW-0808">Transferase</keyword>
<feature type="transmembrane region" description="Helical" evidence="10">
    <location>
        <begin position="144"/>
        <end position="163"/>
    </location>
</feature>
<evidence type="ECO:0000313" key="12">
    <source>
        <dbReference type="EMBL" id="GLK00842.1"/>
    </source>
</evidence>
<evidence type="ECO:0000256" key="6">
    <source>
        <dbReference type="ARBA" id="ARBA00022777"/>
    </source>
</evidence>
<evidence type="ECO:0000259" key="11">
    <source>
        <dbReference type="Pfam" id="PF07730"/>
    </source>
</evidence>
<reference evidence="12" key="2">
    <citation type="submission" date="2023-01" db="EMBL/GenBank/DDBJ databases">
        <authorList>
            <person name="Sun Q."/>
            <person name="Evtushenko L."/>
        </authorList>
    </citation>
    <scope>NUCLEOTIDE SEQUENCE</scope>
    <source>
        <strain evidence="12">VKM Ac-1958</strain>
    </source>
</reference>
<protein>
    <recommendedName>
        <fullName evidence="2">histidine kinase</fullName>
        <ecNumber evidence="2">2.7.13.3</ecNumber>
    </recommendedName>
</protein>
<dbReference type="Gene3D" id="3.30.565.10">
    <property type="entry name" value="Histidine kinase-like ATPase, C-terminal domain"/>
    <property type="match status" value="1"/>
</dbReference>
<dbReference type="EMBL" id="BSET01000001">
    <property type="protein sequence ID" value="GLK00842.1"/>
    <property type="molecule type" value="Genomic_DNA"/>
</dbReference>
<dbReference type="PANTHER" id="PTHR24421:SF10">
    <property type="entry name" value="NITRATE_NITRITE SENSOR PROTEIN NARQ"/>
    <property type="match status" value="1"/>
</dbReference>